<sequence>MPRPWFLAIFVALVLLSLAACYGLRYGLMEGDEWVGACADTPELFACSLRSTLGWMIHLRVIAWAAIVLAGLGFLLPGRLGWWLAAPGLLLGLAGLVLYSASISVFAVVLALLRLVRAPQSSRVTAPNA</sequence>
<name>A0A239JYZ2_9PSED</name>
<gene>
    <name evidence="2" type="ORF">SAMN05216255_0081</name>
</gene>
<dbReference type="RefSeq" id="WP_089361394.1">
    <property type="nucleotide sequence ID" value="NZ_FZOG01000010.1"/>
</dbReference>
<dbReference type="Proteomes" id="UP000242915">
    <property type="component" value="Unassembled WGS sequence"/>
</dbReference>
<dbReference type="EMBL" id="FZOG01000010">
    <property type="protein sequence ID" value="SNT10633.1"/>
    <property type="molecule type" value="Genomic_DNA"/>
</dbReference>
<evidence type="ECO:0000313" key="3">
    <source>
        <dbReference type="Proteomes" id="UP000242915"/>
    </source>
</evidence>
<accession>A0A239JYZ2</accession>
<evidence type="ECO:0000256" key="1">
    <source>
        <dbReference type="SAM" id="Phobius"/>
    </source>
</evidence>
<feature type="transmembrane region" description="Helical" evidence="1">
    <location>
        <begin position="55"/>
        <end position="76"/>
    </location>
</feature>
<keyword evidence="3" id="KW-1185">Reference proteome</keyword>
<keyword evidence="1" id="KW-0812">Transmembrane</keyword>
<keyword evidence="1" id="KW-1133">Transmembrane helix</keyword>
<organism evidence="2 3">
    <name type="scientific">Pseudomonas segetis</name>
    <dbReference type="NCBI Taxonomy" id="298908"/>
    <lineage>
        <taxon>Bacteria</taxon>
        <taxon>Pseudomonadati</taxon>
        <taxon>Pseudomonadota</taxon>
        <taxon>Gammaproteobacteria</taxon>
        <taxon>Pseudomonadales</taxon>
        <taxon>Pseudomonadaceae</taxon>
        <taxon>Pseudomonas</taxon>
    </lineage>
</organism>
<keyword evidence="1" id="KW-0472">Membrane</keyword>
<feature type="transmembrane region" description="Helical" evidence="1">
    <location>
        <begin position="88"/>
        <end position="113"/>
    </location>
</feature>
<protein>
    <recommendedName>
        <fullName evidence="4">Vitamin K epoxide reductase family protein</fullName>
    </recommendedName>
</protein>
<reference evidence="3" key="1">
    <citation type="submission" date="2017-06" db="EMBL/GenBank/DDBJ databases">
        <authorList>
            <person name="Varghese N."/>
            <person name="Submissions S."/>
        </authorList>
    </citation>
    <scope>NUCLEOTIDE SEQUENCE [LARGE SCALE GENOMIC DNA]</scope>
    <source>
        <strain evidence="3">CIP 108523</strain>
    </source>
</reference>
<proteinExistence type="predicted"/>
<evidence type="ECO:0000313" key="2">
    <source>
        <dbReference type="EMBL" id="SNT10633.1"/>
    </source>
</evidence>
<dbReference type="AlphaFoldDB" id="A0A239JYZ2"/>
<evidence type="ECO:0008006" key="4">
    <source>
        <dbReference type="Google" id="ProtNLM"/>
    </source>
</evidence>
<dbReference type="PROSITE" id="PS51257">
    <property type="entry name" value="PROKAR_LIPOPROTEIN"/>
    <property type="match status" value="1"/>
</dbReference>